<name>A0A9K3N884_HELAN</name>
<evidence type="ECO:0000313" key="1">
    <source>
        <dbReference type="EMBL" id="KAF5790058.1"/>
    </source>
</evidence>
<comment type="caution">
    <text evidence="1">The sequence shown here is derived from an EMBL/GenBank/DDBJ whole genome shotgun (WGS) entry which is preliminary data.</text>
</comment>
<reference evidence="1" key="1">
    <citation type="journal article" date="2017" name="Nature">
        <title>The sunflower genome provides insights into oil metabolism, flowering and Asterid evolution.</title>
        <authorList>
            <person name="Badouin H."/>
            <person name="Gouzy J."/>
            <person name="Grassa C.J."/>
            <person name="Murat F."/>
            <person name="Staton S.E."/>
            <person name="Cottret L."/>
            <person name="Lelandais-Briere C."/>
            <person name="Owens G.L."/>
            <person name="Carrere S."/>
            <person name="Mayjonade B."/>
            <person name="Legrand L."/>
            <person name="Gill N."/>
            <person name="Kane N.C."/>
            <person name="Bowers J.E."/>
            <person name="Hubner S."/>
            <person name="Bellec A."/>
            <person name="Berard A."/>
            <person name="Berges H."/>
            <person name="Blanchet N."/>
            <person name="Boniface M.C."/>
            <person name="Brunel D."/>
            <person name="Catrice O."/>
            <person name="Chaidir N."/>
            <person name="Claudel C."/>
            <person name="Donnadieu C."/>
            <person name="Faraut T."/>
            <person name="Fievet G."/>
            <person name="Helmstetter N."/>
            <person name="King M."/>
            <person name="Knapp S.J."/>
            <person name="Lai Z."/>
            <person name="Le Paslier M.C."/>
            <person name="Lippi Y."/>
            <person name="Lorenzon L."/>
            <person name="Mandel J.R."/>
            <person name="Marage G."/>
            <person name="Marchand G."/>
            <person name="Marquand E."/>
            <person name="Bret-Mestries E."/>
            <person name="Morien E."/>
            <person name="Nambeesan S."/>
            <person name="Nguyen T."/>
            <person name="Pegot-Espagnet P."/>
            <person name="Pouilly N."/>
            <person name="Raftis F."/>
            <person name="Sallet E."/>
            <person name="Schiex T."/>
            <person name="Thomas J."/>
            <person name="Vandecasteele C."/>
            <person name="Vares D."/>
            <person name="Vear F."/>
            <person name="Vautrin S."/>
            <person name="Crespi M."/>
            <person name="Mangin B."/>
            <person name="Burke J.M."/>
            <person name="Salse J."/>
            <person name="Munos S."/>
            <person name="Vincourt P."/>
            <person name="Rieseberg L.H."/>
            <person name="Langlade N.B."/>
        </authorList>
    </citation>
    <scope>NUCLEOTIDE SEQUENCE</scope>
    <source>
        <tissue evidence="1">Leaves</tissue>
    </source>
</reference>
<dbReference type="AlphaFoldDB" id="A0A9K3N884"/>
<sequence>MANKSNLSGCFNILNRNALKWFVDQYALPASLNPILPEKDTAIYPFVPGKIGVYTRILESDPDLDVFRALYKLNRSGDWYTFEARKKNACCYSWITTSLKDWKDRFFLVDDRCVPAEMAWRPKRSSLPGPLPEDFEFDKGLYAALIKEVGCVQKFSEHILVMGRISTIWPEPEYYPTLRWNGEVMGLKEALRLKSFDSTELDIQATRTPKGEPPYLLVVKENLYSIREPAVTTGQGGSTRLL</sequence>
<evidence type="ECO:0000313" key="2">
    <source>
        <dbReference type="Proteomes" id="UP000215914"/>
    </source>
</evidence>
<keyword evidence="2" id="KW-1185">Reference proteome</keyword>
<accession>A0A9K3N884</accession>
<protein>
    <submittedName>
        <fullName evidence="1">Uncharacterized protein</fullName>
    </submittedName>
</protein>
<reference evidence="1" key="2">
    <citation type="submission" date="2020-06" db="EMBL/GenBank/DDBJ databases">
        <title>Helianthus annuus Genome sequencing and assembly Release 2.</title>
        <authorList>
            <person name="Gouzy J."/>
            <person name="Langlade N."/>
            <person name="Munos S."/>
        </authorList>
    </citation>
    <scope>NUCLEOTIDE SEQUENCE</scope>
    <source>
        <tissue evidence="1">Leaves</tissue>
    </source>
</reference>
<gene>
    <name evidence="1" type="ORF">HanXRQr2_Chr09g0378561</name>
</gene>
<dbReference type="EMBL" id="MNCJ02000324">
    <property type="protein sequence ID" value="KAF5790058.1"/>
    <property type="molecule type" value="Genomic_DNA"/>
</dbReference>
<dbReference type="Proteomes" id="UP000215914">
    <property type="component" value="Unassembled WGS sequence"/>
</dbReference>
<dbReference type="Gramene" id="mRNA:HanXRQr2_Chr09g0378561">
    <property type="protein sequence ID" value="mRNA:HanXRQr2_Chr09g0378561"/>
    <property type="gene ID" value="HanXRQr2_Chr09g0378561"/>
</dbReference>
<proteinExistence type="predicted"/>
<organism evidence="1 2">
    <name type="scientific">Helianthus annuus</name>
    <name type="common">Common sunflower</name>
    <dbReference type="NCBI Taxonomy" id="4232"/>
    <lineage>
        <taxon>Eukaryota</taxon>
        <taxon>Viridiplantae</taxon>
        <taxon>Streptophyta</taxon>
        <taxon>Embryophyta</taxon>
        <taxon>Tracheophyta</taxon>
        <taxon>Spermatophyta</taxon>
        <taxon>Magnoliopsida</taxon>
        <taxon>eudicotyledons</taxon>
        <taxon>Gunneridae</taxon>
        <taxon>Pentapetalae</taxon>
        <taxon>asterids</taxon>
        <taxon>campanulids</taxon>
        <taxon>Asterales</taxon>
        <taxon>Asteraceae</taxon>
        <taxon>Asteroideae</taxon>
        <taxon>Heliantheae alliance</taxon>
        <taxon>Heliantheae</taxon>
        <taxon>Helianthus</taxon>
    </lineage>
</organism>